<accession>A0ABQ3I6F2</accession>
<organism evidence="1 2">
    <name type="scientific">Roseivirga thermotolerans</name>
    <dbReference type="NCBI Taxonomy" id="1758176"/>
    <lineage>
        <taxon>Bacteria</taxon>
        <taxon>Pseudomonadati</taxon>
        <taxon>Bacteroidota</taxon>
        <taxon>Cytophagia</taxon>
        <taxon>Cytophagales</taxon>
        <taxon>Roseivirgaceae</taxon>
        <taxon>Roseivirga</taxon>
    </lineage>
</organism>
<proteinExistence type="predicted"/>
<dbReference type="Proteomes" id="UP000658258">
    <property type="component" value="Unassembled WGS sequence"/>
</dbReference>
<protein>
    <submittedName>
        <fullName evidence="1">Uncharacterized protein</fullName>
    </submittedName>
</protein>
<sequence length="145" mass="16585">MINPFKRDTTTTKKQQFFSSTDAWVFASLWGYDTQLKDIDLNEIAARGDLLNHSVLELEEIVLALNKLQQKGLIVIQNEKLAITNEGMSIKERIVKKRGGLFSIIPNTESILNSPRTKLESYSAEKISSCEFLLRREYAYGVRKD</sequence>
<dbReference type="RefSeq" id="WP_189628679.1">
    <property type="nucleotide sequence ID" value="NZ_BNAG01000001.1"/>
</dbReference>
<gene>
    <name evidence="1" type="ORF">GCM10011340_05750</name>
</gene>
<dbReference type="EMBL" id="BNAG01000001">
    <property type="protein sequence ID" value="GHE54046.1"/>
    <property type="molecule type" value="Genomic_DNA"/>
</dbReference>
<keyword evidence="2" id="KW-1185">Reference proteome</keyword>
<name>A0ABQ3I6F2_9BACT</name>
<evidence type="ECO:0000313" key="2">
    <source>
        <dbReference type="Proteomes" id="UP000658258"/>
    </source>
</evidence>
<reference evidence="2" key="1">
    <citation type="journal article" date="2019" name="Int. J. Syst. Evol. Microbiol.">
        <title>The Global Catalogue of Microorganisms (GCM) 10K type strain sequencing project: providing services to taxonomists for standard genome sequencing and annotation.</title>
        <authorList>
            <consortium name="The Broad Institute Genomics Platform"/>
            <consortium name="The Broad Institute Genome Sequencing Center for Infectious Disease"/>
            <person name="Wu L."/>
            <person name="Ma J."/>
        </authorList>
    </citation>
    <scope>NUCLEOTIDE SEQUENCE [LARGE SCALE GENOMIC DNA]</scope>
    <source>
        <strain evidence="2">CGMCC 1.15111</strain>
    </source>
</reference>
<evidence type="ECO:0000313" key="1">
    <source>
        <dbReference type="EMBL" id="GHE54046.1"/>
    </source>
</evidence>
<comment type="caution">
    <text evidence="1">The sequence shown here is derived from an EMBL/GenBank/DDBJ whole genome shotgun (WGS) entry which is preliminary data.</text>
</comment>